<dbReference type="PANTHER" id="PTHR46154">
    <property type="match status" value="1"/>
</dbReference>
<evidence type="ECO:0000313" key="2">
    <source>
        <dbReference type="EMBL" id="KAK4793148.1"/>
    </source>
</evidence>
<accession>A0AAN7M7Y8</accession>
<comment type="caution">
    <text evidence="2">The sequence shown here is derived from an EMBL/GenBank/DDBJ whole genome shotgun (WGS) entry which is preliminary data.</text>
</comment>
<gene>
    <name evidence="2" type="ORF">SAY86_023583</name>
</gene>
<dbReference type="Proteomes" id="UP001346149">
    <property type="component" value="Unassembled WGS sequence"/>
</dbReference>
<evidence type="ECO:0000256" key="1">
    <source>
        <dbReference type="ARBA" id="ARBA00022448"/>
    </source>
</evidence>
<dbReference type="GO" id="GO:0005886">
    <property type="term" value="C:plasma membrane"/>
    <property type="evidence" value="ECO:0007669"/>
    <property type="project" value="TreeGrafter"/>
</dbReference>
<evidence type="ECO:0000313" key="3">
    <source>
        <dbReference type="Proteomes" id="UP001346149"/>
    </source>
</evidence>
<dbReference type="GO" id="GO:0015204">
    <property type="term" value="F:urea transmembrane transporter activity"/>
    <property type="evidence" value="ECO:0007669"/>
    <property type="project" value="InterPro"/>
</dbReference>
<keyword evidence="3" id="KW-1185">Reference proteome</keyword>
<dbReference type="PANTHER" id="PTHR46154:SF4">
    <property type="entry name" value="UREA ACTIVE TRANSPORTER"/>
    <property type="match status" value="1"/>
</dbReference>
<dbReference type="InterPro" id="IPR031155">
    <property type="entry name" value="DUR"/>
</dbReference>
<sequence length="113" mass="12530">MAQWTWAATILQSSNVAWQYGVSGPFWYASGATVQASSYIQLNFSQKKKFTCFRIHSASANLGALVRGYGHRDQKAPHAHTVCEIVRARCVASLLSLPWLPLLSKTENKTSDD</sequence>
<keyword evidence="1" id="KW-0813">Transport</keyword>
<organism evidence="2 3">
    <name type="scientific">Trapa natans</name>
    <name type="common">Water chestnut</name>
    <dbReference type="NCBI Taxonomy" id="22666"/>
    <lineage>
        <taxon>Eukaryota</taxon>
        <taxon>Viridiplantae</taxon>
        <taxon>Streptophyta</taxon>
        <taxon>Embryophyta</taxon>
        <taxon>Tracheophyta</taxon>
        <taxon>Spermatophyta</taxon>
        <taxon>Magnoliopsida</taxon>
        <taxon>eudicotyledons</taxon>
        <taxon>Gunneridae</taxon>
        <taxon>Pentapetalae</taxon>
        <taxon>rosids</taxon>
        <taxon>malvids</taxon>
        <taxon>Myrtales</taxon>
        <taxon>Lythraceae</taxon>
        <taxon>Trapa</taxon>
    </lineage>
</organism>
<proteinExistence type="predicted"/>
<dbReference type="AlphaFoldDB" id="A0AAN7M7Y8"/>
<protein>
    <submittedName>
        <fullName evidence="2">Uncharacterized protein</fullName>
    </submittedName>
</protein>
<dbReference type="EMBL" id="JAXQNO010000008">
    <property type="protein sequence ID" value="KAK4793148.1"/>
    <property type="molecule type" value="Genomic_DNA"/>
</dbReference>
<reference evidence="2 3" key="1">
    <citation type="journal article" date="2023" name="Hortic Res">
        <title>Pangenome of water caltrop reveals structural variations and asymmetric subgenome divergence after allopolyploidization.</title>
        <authorList>
            <person name="Zhang X."/>
            <person name="Chen Y."/>
            <person name="Wang L."/>
            <person name="Yuan Y."/>
            <person name="Fang M."/>
            <person name="Shi L."/>
            <person name="Lu R."/>
            <person name="Comes H.P."/>
            <person name="Ma Y."/>
            <person name="Chen Y."/>
            <person name="Huang G."/>
            <person name="Zhou Y."/>
            <person name="Zheng Z."/>
            <person name="Qiu Y."/>
        </authorList>
    </citation>
    <scope>NUCLEOTIDE SEQUENCE [LARGE SCALE GENOMIC DNA]</scope>
    <source>
        <strain evidence="2">F231</strain>
    </source>
</reference>
<name>A0AAN7M7Y8_TRANT</name>